<proteinExistence type="predicted"/>
<protein>
    <submittedName>
        <fullName evidence="1">Amino acid adenylation domain-containing protein</fullName>
    </submittedName>
</protein>
<evidence type="ECO:0000313" key="2">
    <source>
        <dbReference type="Proteomes" id="UP001348369"/>
    </source>
</evidence>
<dbReference type="Proteomes" id="UP001348369">
    <property type="component" value="Chromosome"/>
</dbReference>
<reference evidence="1" key="1">
    <citation type="submission" date="2022-10" db="EMBL/GenBank/DDBJ databases">
        <title>The complete genomes of actinobacterial strains from the NBC collection.</title>
        <authorList>
            <person name="Joergensen T.S."/>
            <person name="Alvarez Arevalo M."/>
            <person name="Sterndorff E.B."/>
            <person name="Faurdal D."/>
            <person name="Vuksanovic O."/>
            <person name="Mourched A.-S."/>
            <person name="Charusanti P."/>
            <person name="Shaw S."/>
            <person name="Blin K."/>
            <person name="Weber T."/>
        </authorList>
    </citation>
    <scope>NUCLEOTIDE SEQUENCE</scope>
    <source>
        <strain evidence="1">NBC 01771</strain>
    </source>
</reference>
<keyword evidence="2" id="KW-1185">Reference proteome</keyword>
<evidence type="ECO:0000313" key="1">
    <source>
        <dbReference type="EMBL" id="WSC01458.1"/>
    </source>
</evidence>
<sequence>MNTASSPNWKSVSVAEGRPVPESWNDTVRRDLLGTTVLGTIERWARDTPGAVAVEDEGTTPVSILTYRQLNQDANRLAHLLRGHGVGGEARVGVCLERSAELVVALLAVLKAGGTYVPIDPGYPADRIGYMLADSTPQVLIARHGTLAPPADGATPAVLELAGLDAALAGCPATAPEAAIGADTSAYMIYTSGSTGRPKGVVVPHEGLLGLAVAHGEALGLRAESRVLQYVSPSFDVSMADIMMTLAAGATLVLAPGQPMGEELLRLLSERRVTHLMVPPVVLGTVPEAELPDLRTVVIGGETCPEDVVARWSAGGRRVINAYGPTEATVCATLSTPLSADAPGPYPIGAPIANTRAHVLDDTLRRVPVGAWGELYLGGPLARGYHGRAGLSAERFVADPFASGGRLYRTGDVVRWRTDGALEYGGRSDDQVKVRGLRIEPGEIEGVLARHPAVRSAVVVAHEDRPGAKRLVAYLVAEPGVEGGPGVMGGSGVEGGPDMGEVRAHVAAELPDFMVPAAFVVLDALPLTANGKLDRRALPAPDYGTYGAYGTDREYIAPRTATERTLCAIWTEVLGVERVGAEDDFFDLGGDSILALQVVSRVRGALSVALPWRTLFDQPTVAGLAALAGRPDDAAVAAGPVAIPVADRGTALPLAPGQQRLWFLNEFTPGSVEYNTAAALRLAGELDGTALREAVTDLVARHETLRTTFETVDGRPVQVVRPGAVVPVRTLDLSALAENARAVELDAVLRAEQATPFDLRTGPLLRILAIRLGPAEHLLVATLHHIVTDGWSVGVLVRDLGALYAARLVSPAVPSSVLLGSPPADVTGLPELPVQYADYALWQRDAIAGVSVEHQLAYWREQLADLPALDLPTDRPRPAVRSSAGAVHTFEVPKELADGLASLGRNERASLFMVLTAVTQLLLARYSGRQDIAVGTVTSGRDREETENLIGFFVNTLVLRTRIDESRPFRDVLASVRDTALEAFAHQDVPFDRLVDEFAPERDTSRTPLVQAAVVLQNAFGGLTEFGGMPAERVYVPRESARFDLTFEFWGHDGGLSGEMEYSTDLFDAVTVERLCRHWVELAGVVVGEPGGRLSGVGLLSGEEGEIFAGDWGVSGVGAGVVPVALPGLVASRVVAGVGVVAVVCGGVSLSYRELGVRVERLAARLAARGVGVESRVGVCLPRSVEWVVALLAVVRAGGVYVPLDPEWPAERMEFVTADSGVQLVIDEEMLGALAGVSVSEAVPVGRVSLDSAAYVIYTSGSTGRPKGVVVSHRGIGGFTAAMVERFGLDASSRVLQLASAGFDASVMELLMALGGGGTLVIPEGGRPLAGQELLDVFAGERITHSLVPPTVLGSMPAGDLPDLRVLVTGGEACGPELVERWSEGRTMINAYGPTEVTIAASMSGRLEPGAGVPPIGVPVADARVWVLDGWLRPVPVGVFGELYVAGPGLARGYLGRAGLSAERFVADPFGSGGRLYRTGDVVRWRVDGQLEYVGRGDDQVKVRGLRIELGEIEAVLARHMWVKQVSVMVREDRPGVKRIVAYVVPAGPGSEGVEPGVLREHAAAELPSYMVPSVFVELDALPVNASGKVDRKALPVPDAGPVAGYTPPRTDTERTLCDIWADVLSLDRAGIEDNFFALGGDSILSIQVVSRARQAGLELSSRDVFTRQTVAELAAVAGTVGAGATVLAEQGTVTGEVGPTPIREWFFAVHPVVPEHFNMATEFTPAPGTDPAVLRRALAAVLEQHDALRTVFARRGPRHSQHWTARIEPQLDLDAVFTIHELPGGPGDEAGTAAAAEGVWRELTRRAQAGFDLERGPLIRVLVGVPAGGHHASRVLIAVHHLMMDGVSWRILLDDLAIAHAQARDGSPVDLGAKTTSVRQWAERLAEHTARGGFDTQRDYWRSVADGAHFAVPVDIPDGNNTVAAQETLSVTLDAEQTEALLHQVPPVYRTRVNDVLLTALARTLRTWTGHDRTAVNLEGHGREELFDDVDLTRTVGWFTSIHPIALALADDWAADIKSVKEQLRAVPDRGIGHGALRYLATDRVADEIGAVEPRVSFNYLGQLDGLAGRHDLYRSMTLNPGGEFGPAEARPHELDVIGEVRAGRLTLTWSYARSRYHRSTIERLATDMTAELRGFLRHCAGPGAGGRTPSDFPLAGLDQREVDRLVQGRDGGGIEDIYPLTALQAGMVFHALAEPESPAYLEQFSFVIQGAHDPEALARAWQRVVERSDALRASVVWRDIGSPVQVVHRAVTLSVRGLDWSDLGEPERAATLGELLAEDRERGIDLESPPLMRLVLIRLGDGRIRVVWTFHHLLLDGWSTAALLSDVIAEYASLTGTGTGTYTGTDNGSASGTDRGPFRDYLAWLAARDQHAGRAFWRERLAGFTEPTALPYDRTPQGRASHGQSTERVSLVVSDELSAQVTAFARLNGRTLNAVVQGAWALVLSQYAGSSDVVFGTTVSGRPADLPGAEDILGLFINTLPVRVKVDPGLSVAEWLGGLQAAQVEARRYEEIALSDLETELPPGTALFDSLLVFENYPIDTDGAERFGLSLRDIEVTETTNYPLALTAYAGDRLSFDLGYDPARFDADTARRLTAQMEHLLHALTVEPDTRVGALPLLPDDERERLVRGWSDGGGTVPSDVSVVDAFAERAGGSPGAVAVVCGDVALTYGQLDARADRLARVLAERGVGVESRVGLLLERSADVVVAMLAVLKAGGAYVPLHAGYPEGRIRQVMARSGAVVVVTDRATGEVGGVPAVPVIESDAEPVGDAVLPVRVSSGSLAYVMFTSGSTGVPKGVAVTHGDVVALAADSRWSSGAHGKVLFHSPYSFDAATYEVWVPLLSGGTVVVAEGELSVPVVRDAVERGVSGLWVTAALFGVLVEEDAGCFAGLGEVWTGGDAVPAVAAERMLAACPGTVLVNGYGPTESTTFAVSGPIAAGDVAGGSVPLGRAMDNTTGYVLDGALRPVGVGVPGELYLGGAGLARGYDGQTGLTAERFVADPFGSGGRLYRTGDVVRWRSDGRLDFLGRGDGQVKVRGFRIELGEIEGVLARHEGVGGAAVLAREDRPGVKRLVAYLVPSGELDVAVVRAHVASVLPEYMVPSAFVVLDAMPLTVNGKTDKRALPAPESDVAGEYAEPRTAEERALAETWAEVLGVERVGVHDDFFELGGDSISSLRVVSRIRTVLGAGLSPRALFDHPTVARLAETVRRETVPSETGPGPTPTPLPVVEASGPVPVSRDGDLPLSFAQERLWFLDDFARDSVEYNVVTALRLTGDLDTSALRMAVSRLVARHEALRTTFDSVDGRGVQLVHAAVDVPVQATTLDEALSAAVSTPFDLRTGPLLRVFLAEVSEREHVLVLAMHHIVTDGWSMGVITRELSAYYAGAVRGGEAGLAELPVQYPDFASWQRNRLVGEALDDHLAYWRDQLAGLEPLELPTDRPRPPVRAAAGALHAFEVPTELTERLSRAGRRRGASLFMVLTAVTQLLLSRYTGRRDIAVGTVVSGRERAELEGLVGFFANTLVLRSQVDEELTFDGFLAEVRTTVLDAFAHQDVPFSRLIEELAPERDTSRTPLVQAMLVLQNTPRAEFDLPGVRIGEFVPPRDTAQFDLHLEFQPRPGGGLEAVAVHSDLFDPATIDRLTRHWLTLADRLTAGPERPLLEHDPLDAAERTLLLESWNESGDPGVPAVSPLVMFEDRARAIPGAPAVTFGDTTIDYGELSARASRLAARLAAHGVGPESRVGLVLPRSIDLVVAILAVLKAGGAYVPVDPASPADRIAYIIEDCSADLVITSRETASVLPADAARRSVVLDAPAAVVTDVLPPAPVSTASAAYVIYTSGSTGRPKGVVVSHGNVAELLAATQEQFACGPDDVWTMFHSYAFDFTVWELWGALAYGGRLVVVDRDVARAPADFALLLERERVTVLNQTPSAFYRLAEEIDAVDGLRERLALRTVVFGGEALDWSRIAGWVERSGNGGPVLVNMYGITETTVHVTSRRAEPAFAAPGAGSVIGRALPHLRAYVLDAALRPVPQGVRGELYIAGGGLARGYLRRPGLSSVRFVADPFGGPGARMYRTGDTARWNAAGTLDYLGRNDDQVKIRGFRIEPGEIEALVVRDPGVAQGAVVVREDQPGDQRLVAYVVPVGGPAGLAGFDEAGLRRTLAEALPDYMVPAAFVALERLPLTTNGKLDRRALPAPEYGSRASYVAPCTPTEEAVAEIWAEVLGLERTGIEEDFFSLGGNSVLSLRVIARVRTVFDINPSARVMFDFPTIAQLAGKIEELIIEDIENGGDPTL</sequence>
<accession>A0ACD4ZT35</accession>
<gene>
    <name evidence="1" type="ORF">OG835_33615</name>
</gene>
<organism evidence="1 2">
    <name type="scientific">Streptomyces scopuliridis</name>
    <dbReference type="NCBI Taxonomy" id="452529"/>
    <lineage>
        <taxon>Bacteria</taxon>
        <taxon>Bacillati</taxon>
        <taxon>Actinomycetota</taxon>
        <taxon>Actinomycetes</taxon>
        <taxon>Kitasatosporales</taxon>
        <taxon>Streptomycetaceae</taxon>
        <taxon>Streptomyces</taxon>
    </lineage>
</organism>
<dbReference type="EMBL" id="CP109109">
    <property type="protein sequence ID" value="WSC01458.1"/>
    <property type="molecule type" value="Genomic_DNA"/>
</dbReference>
<name>A0ACD4ZT35_9ACTN</name>